<dbReference type="Gene3D" id="3.40.140.10">
    <property type="entry name" value="Cytidine Deaminase, domain 2"/>
    <property type="match status" value="1"/>
</dbReference>
<evidence type="ECO:0000256" key="12">
    <source>
        <dbReference type="ARBA" id="ARBA00023268"/>
    </source>
</evidence>
<feature type="binding site" evidence="17">
    <location>
        <position position="148"/>
    </location>
    <ligand>
        <name>NADP(+)</name>
        <dbReference type="ChEBI" id="CHEBI:58349"/>
    </ligand>
</feature>
<keyword evidence="12" id="KW-0511">Multifunctional enzyme</keyword>
<comment type="catalytic activity">
    <reaction evidence="14 15">
        <text>2,5-diamino-6-hydroxy-4-(5-phosphoribosylamino)-pyrimidine + H2O + H(+) = 5-amino-6-(5-phospho-D-ribosylamino)uracil + NH4(+)</text>
        <dbReference type="Rhea" id="RHEA:21868"/>
        <dbReference type="ChEBI" id="CHEBI:15377"/>
        <dbReference type="ChEBI" id="CHEBI:15378"/>
        <dbReference type="ChEBI" id="CHEBI:28938"/>
        <dbReference type="ChEBI" id="CHEBI:58453"/>
        <dbReference type="ChEBI" id="CHEBI:58614"/>
        <dbReference type="EC" id="3.5.4.26"/>
    </reaction>
</comment>
<feature type="binding site" evidence="18">
    <location>
        <position position="44"/>
    </location>
    <ligand>
        <name>Zn(2+)</name>
        <dbReference type="ChEBI" id="CHEBI:29105"/>
        <note>catalytic</note>
    </ligand>
</feature>
<evidence type="ECO:0000256" key="4">
    <source>
        <dbReference type="ARBA" id="ARBA00005259"/>
    </source>
</evidence>
<dbReference type="GO" id="GO:0008270">
    <property type="term" value="F:zinc ion binding"/>
    <property type="evidence" value="ECO:0007669"/>
    <property type="project" value="InterPro"/>
</dbReference>
<dbReference type="Proteomes" id="UP000245998">
    <property type="component" value="Unassembled WGS sequence"/>
</dbReference>
<feature type="binding site" evidence="17">
    <location>
        <position position="283"/>
    </location>
    <ligand>
        <name>substrate</name>
    </ligand>
</feature>
<keyword evidence="10 15" id="KW-0521">NADP</keyword>
<evidence type="ECO:0000256" key="16">
    <source>
        <dbReference type="PIRSR" id="PIRSR006769-1"/>
    </source>
</evidence>
<evidence type="ECO:0000256" key="5">
    <source>
        <dbReference type="ARBA" id="ARBA00007417"/>
    </source>
</evidence>
<keyword evidence="11 15" id="KW-0560">Oxidoreductase</keyword>
<protein>
    <recommendedName>
        <fullName evidence="15">Riboflavin biosynthesis protein RibD</fullName>
    </recommendedName>
    <domain>
        <recommendedName>
            <fullName evidence="15">Diaminohydroxyphosphoribosylaminopyrimidine deaminase</fullName>
            <shortName evidence="15">DRAP deaminase</shortName>
            <ecNumber evidence="15">3.5.4.26</ecNumber>
        </recommendedName>
        <alternativeName>
            <fullName evidence="15">Riboflavin-specific deaminase</fullName>
        </alternativeName>
    </domain>
    <domain>
        <recommendedName>
            <fullName evidence="15">5-amino-6-(5-phosphoribosylamino)uracil reductase</fullName>
            <ecNumber evidence="15">1.1.1.193</ecNumber>
        </recommendedName>
        <alternativeName>
            <fullName evidence="15">HTP reductase</fullName>
        </alternativeName>
    </domain>
</protein>
<keyword evidence="8 15" id="KW-0378">Hydrolase</keyword>
<comment type="caution">
    <text evidence="20">The sequence shown here is derived from an EMBL/GenBank/DDBJ whole genome shotgun (WGS) entry which is preliminary data.</text>
</comment>
<dbReference type="NCBIfam" id="TIGR00326">
    <property type="entry name" value="eubact_ribD"/>
    <property type="match status" value="1"/>
</dbReference>
<evidence type="ECO:0000256" key="1">
    <source>
        <dbReference type="ARBA" id="ARBA00002151"/>
    </source>
</evidence>
<feature type="binding site" evidence="17">
    <location>
        <position position="162"/>
    </location>
    <ligand>
        <name>substrate</name>
    </ligand>
</feature>
<dbReference type="OrthoDB" id="9800865at2"/>
<dbReference type="PANTHER" id="PTHR38011">
    <property type="entry name" value="DIHYDROFOLATE REDUCTASE FAMILY PROTEIN (AFU_ORTHOLOGUE AFUA_8G06820)"/>
    <property type="match status" value="1"/>
</dbReference>
<gene>
    <name evidence="20" type="primary">ribD</name>
    <name evidence="20" type="ORF">DCC39_06360</name>
</gene>
<keyword evidence="21" id="KW-1185">Reference proteome</keyword>
<comment type="pathway">
    <text evidence="3 15">Cofactor biosynthesis; riboflavin biosynthesis; 5-amino-6-(D-ribitylamino)uracil from GTP: step 3/4.</text>
</comment>
<evidence type="ECO:0000256" key="14">
    <source>
        <dbReference type="ARBA" id="ARBA00049886"/>
    </source>
</evidence>
<evidence type="ECO:0000313" key="20">
    <source>
        <dbReference type="EMBL" id="PWA12441.1"/>
    </source>
</evidence>
<dbReference type="PROSITE" id="PS00903">
    <property type="entry name" value="CYT_DCMP_DEAMINASES_1"/>
    <property type="match status" value="1"/>
</dbReference>
<dbReference type="InterPro" id="IPR002125">
    <property type="entry name" value="CMP_dCMP_dom"/>
</dbReference>
<feature type="binding site" evidence="17">
    <location>
        <position position="178"/>
    </location>
    <ligand>
        <name>substrate</name>
    </ligand>
</feature>
<evidence type="ECO:0000256" key="13">
    <source>
        <dbReference type="ARBA" id="ARBA00049861"/>
    </source>
</evidence>
<feature type="domain" description="CMP/dCMP-type deaminase" evidence="19">
    <location>
        <begin position="1"/>
        <end position="117"/>
    </location>
</feature>
<comment type="cofactor">
    <cofactor evidence="15 18">
        <name>Zn(2+)</name>
        <dbReference type="ChEBI" id="CHEBI:29105"/>
    </cofactor>
    <text evidence="15 18">Binds 1 zinc ion.</text>
</comment>
<dbReference type="InterPro" id="IPR011549">
    <property type="entry name" value="RibD_C"/>
</dbReference>
<feature type="binding site" evidence="17">
    <location>
        <position position="190"/>
    </location>
    <ligand>
        <name>NADP(+)</name>
        <dbReference type="ChEBI" id="CHEBI:58349"/>
    </ligand>
</feature>
<evidence type="ECO:0000259" key="19">
    <source>
        <dbReference type="PROSITE" id="PS51747"/>
    </source>
</evidence>
<comment type="pathway">
    <text evidence="2 15">Cofactor biosynthesis; riboflavin biosynthesis; 5-amino-6-(D-ribitylamino)uracil from GTP: step 2/4.</text>
</comment>
<feature type="binding site" evidence="18">
    <location>
        <position position="69"/>
    </location>
    <ligand>
        <name>Zn(2+)</name>
        <dbReference type="ChEBI" id="CHEBI:29105"/>
        <note>catalytic</note>
    </ligand>
</feature>
<evidence type="ECO:0000313" key="21">
    <source>
        <dbReference type="Proteomes" id="UP000245998"/>
    </source>
</evidence>
<reference evidence="20 21" key="1">
    <citation type="submission" date="2018-04" db="EMBL/GenBank/DDBJ databases">
        <title>Camelliibacillus theae gen. nov., sp. nov., isolated from Pu'er tea.</title>
        <authorList>
            <person name="Niu L."/>
        </authorList>
    </citation>
    <scope>NUCLEOTIDE SEQUENCE [LARGE SCALE GENOMIC DNA]</scope>
    <source>
        <strain evidence="20 21">T8</strain>
    </source>
</reference>
<keyword evidence="6 15" id="KW-0686">Riboflavin biosynthesis</keyword>
<evidence type="ECO:0000256" key="2">
    <source>
        <dbReference type="ARBA" id="ARBA00004882"/>
    </source>
</evidence>
<dbReference type="InterPro" id="IPR050765">
    <property type="entry name" value="Riboflavin_Biosynth_HTPR"/>
</dbReference>
<evidence type="ECO:0000256" key="9">
    <source>
        <dbReference type="ARBA" id="ARBA00022833"/>
    </source>
</evidence>
<dbReference type="GO" id="GO:0008835">
    <property type="term" value="F:diaminohydroxyphosphoribosylaminopyrimidine deaminase activity"/>
    <property type="evidence" value="ECO:0007669"/>
    <property type="project" value="UniProtKB-EC"/>
</dbReference>
<dbReference type="UniPathway" id="UPA00275">
    <property type="reaction ID" value="UER00401"/>
</dbReference>
<feature type="active site" description="Proton donor" evidence="16">
    <location>
        <position position="46"/>
    </location>
</feature>
<dbReference type="NCBIfam" id="TIGR00227">
    <property type="entry name" value="ribD_Cterm"/>
    <property type="match status" value="1"/>
</dbReference>
<dbReference type="InterPro" id="IPR004794">
    <property type="entry name" value="Eubact_RibD"/>
</dbReference>
<evidence type="ECO:0000256" key="18">
    <source>
        <dbReference type="PIRSR" id="PIRSR006769-3"/>
    </source>
</evidence>
<dbReference type="GO" id="GO:0008703">
    <property type="term" value="F:5-amino-6-(5-phosphoribosylamino)uracil reductase activity"/>
    <property type="evidence" value="ECO:0007669"/>
    <property type="project" value="UniProtKB-EC"/>
</dbReference>
<evidence type="ECO:0000256" key="7">
    <source>
        <dbReference type="ARBA" id="ARBA00022723"/>
    </source>
</evidence>
<sequence length="357" mass="38641">MRLALHLAKTAKGQTSPNPTVGAVVVNNGEIVGVGSHLKAGEAHAEVHALKMAGNRAKGATIFVTLEPCSHYGKTPPCAEQIIDSGIKRAVIASEDPNPNVAGSGIKLLEAAGIKVESGLCRKESDELNEDFYHYIVTKTPYVTLKNAMTLDGKIATSTGESKWITGPEAREDVHRLRHKHDAILVGIGTVLKDDPKLTTRLPEGGKNPVRIILDSKLRTPLHANIMTDDSAETWLIIGEKAKKDRSAYNKQHVKLIEMANTNHLRELMVRLGELGIASLFVEGGARVNNSFLTAKLVNQLIVYMAPTVIGGSDAPTSFEGTGIPHLKDALQLEYKSIEQIGKDLKIVAKPRVERVK</sequence>
<evidence type="ECO:0000256" key="11">
    <source>
        <dbReference type="ARBA" id="ARBA00023002"/>
    </source>
</evidence>
<dbReference type="InterPro" id="IPR024072">
    <property type="entry name" value="DHFR-like_dom_sf"/>
</dbReference>
<dbReference type="PIRSF" id="PIRSF006769">
    <property type="entry name" value="RibD"/>
    <property type="match status" value="1"/>
</dbReference>
<dbReference type="PANTHER" id="PTHR38011:SF7">
    <property type="entry name" value="2,5-DIAMINO-6-RIBOSYLAMINO-4(3H)-PYRIMIDINONE 5'-PHOSPHATE REDUCTASE"/>
    <property type="match status" value="1"/>
</dbReference>
<dbReference type="InterPro" id="IPR002734">
    <property type="entry name" value="RibDG_C"/>
</dbReference>
<dbReference type="GO" id="GO:0009231">
    <property type="term" value="P:riboflavin biosynthetic process"/>
    <property type="evidence" value="ECO:0007669"/>
    <property type="project" value="UniProtKB-UniPathway"/>
</dbReference>
<dbReference type="EC" id="3.5.4.26" evidence="15"/>
<dbReference type="GO" id="GO:0050661">
    <property type="term" value="F:NADP binding"/>
    <property type="evidence" value="ECO:0007669"/>
    <property type="project" value="InterPro"/>
</dbReference>
<dbReference type="EC" id="1.1.1.193" evidence="15"/>
<accession>A0A2U1K4J3</accession>
<dbReference type="InterPro" id="IPR016192">
    <property type="entry name" value="APOBEC/CMP_deaminase_Zn-bd"/>
</dbReference>
<evidence type="ECO:0000256" key="15">
    <source>
        <dbReference type="PIRNR" id="PIRNR006769"/>
    </source>
</evidence>
<feature type="binding site" evidence="17">
    <location>
        <position position="198"/>
    </location>
    <ligand>
        <name>substrate</name>
    </ligand>
</feature>
<dbReference type="PROSITE" id="PS51747">
    <property type="entry name" value="CYT_DCMP_DEAMINASES_2"/>
    <property type="match status" value="1"/>
</dbReference>
<feature type="binding site" evidence="17">
    <location>
        <position position="201"/>
    </location>
    <ligand>
        <name>substrate</name>
    </ligand>
</feature>
<dbReference type="SUPFAM" id="SSF53597">
    <property type="entry name" value="Dihydrofolate reductase-like"/>
    <property type="match status" value="1"/>
</dbReference>
<dbReference type="AlphaFoldDB" id="A0A2U1K4J3"/>
<organism evidence="20 21">
    <name type="scientific">Pueribacillus theae</name>
    <dbReference type="NCBI Taxonomy" id="2171751"/>
    <lineage>
        <taxon>Bacteria</taxon>
        <taxon>Bacillati</taxon>
        <taxon>Bacillota</taxon>
        <taxon>Bacilli</taxon>
        <taxon>Bacillales</taxon>
        <taxon>Bacillaceae</taxon>
        <taxon>Pueribacillus</taxon>
    </lineage>
</organism>
<dbReference type="FunFam" id="3.40.140.10:FF:000025">
    <property type="entry name" value="Riboflavin biosynthesis protein RibD"/>
    <property type="match status" value="1"/>
</dbReference>
<keyword evidence="9 15" id="KW-0862">Zinc</keyword>
<dbReference type="Pfam" id="PF01872">
    <property type="entry name" value="RibD_C"/>
    <property type="match status" value="1"/>
</dbReference>
<dbReference type="SUPFAM" id="SSF53927">
    <property type="entry name" value="Cytidine deaminase-like"/>
    <property type="match status" value="1"/>
</dbReference>
<dbReference type="EMBL" id="QCZG01000009">
    <property type="protein sequence ID" value="PWA12441.1"/>
    <property type="molecule type" value="Genomic_DNA"/>
</dbReference>
<evidence type="ECO:0000256" key="8">
    <source>
        <dbReference type="ARBA" id="ARBA00022801"/>
    </source>
</evidence>
<name>A0A2U1K4J3_9BACI</name>
<evidence type="ECO:0000256" key="10">
    <source>
        <dbReference type="ARBA" id="ARBA00022857"/>
    </source>
</evidence>
<proteinExistence type="inferred from homology"/>
<dbReference type="Pfam" id="PF00383">
    <property type="entry name" value="dCMP_cyt_deam_1"/>
    <property type="match status" value="1"/>
</dbReference>
<comment type="catalytic activity">
    <reaction evidence="13 15">
        <text>5-amino-6-(5-phospho-D-ribitylamino)uracil + NADP(+) = 5-amino-6-(5-phospho-D-ribosylamino)uracil + NADPH + H(+)</text>
        <dbReference type="Rhea" id="RHEA:17845"/>
        <dbReference type="ChEBI" id="CHEBI:15378"/>
        <dbReference type="ChEBI" id="CHEBI:57783"/>
        <dbReference type="ChEBI" id="CHEBI:58349"/>
        <dbReference type="ChEBI" id="CHEBI:58421"/>
        <dbReference type="ChEBI" id="CHEBI:58453"/>
        <dbReference type="EC" id="1.1.1.193"/>
    </reaction>
</comment>
<comment type="similarity">
    <text evidence="4 15">In the N-terminal section; belongs to the cytidine and deoxycytidylate deaminase family.</text>
</comment>
<evidence type="ECO:0000256" key="3">
    <source>
        <dbReference type="ARBA" id="ARBA00004910"/>
    </source>
</evidence>
<dbReference type="CDD" id="cd01284">
    <property type="entry name" value="Riboflavin_deaminase-reductase"/>
    <property type="match status" value="1"/>
</dbReference>
<evidence type="ECO:0000256" key="17">
    <source>
        <dbReference type="PIRSR" id="PIRSR006769-2"/>
    </source>
</evidence>
<dbReference type="Gene3D" id="3.40.430.10">
    <property type="entry name" value="Dihydrofolate Reductase, subunit A"/>
    <property type="match status" value="1"/>
</dbReference>
<feature type="binding site" evidence="18">
    <location>
        <position position="78"/>
    </location>
    <ligand>
        <name>Zn(2+)</name>
        <dbReference type="ChEBI" id="CHEBI:29105"/>
        <note>catalytic</note>
    </ligand>
</feature>
<feature type="binding site" evidence="17">
    <location>
        <position position="216"/>
    </location>
    <ligand>
        <name>NADP(+)</name>
        <dbReference type="ChEBI" id="CHEBI:58349"/>
    </ligand>
</feature>
<dbReference type="RefSeq" id="WP_116554075.1">
    <property type="nucleotide sequence ID" value="NZ_QCZG01000009.1"/>
</dbReference>
<feature type="binding site" evidence="17">
    <location>
        <position position="194"/>
    </location>
    <ligand>
        <name>NADP(+)</name>
        <dbReference type="ChEBI" id="CHEBI:58349"/>
    </ligand>
</feature>
<feature type="binding site" evidence="17">
    <location>
        <position position="164"/>
    </location>
    <ligand>
        <name>NADP(+)</name>
        <dbReference type="ChEBI" id="CHEBI:58349"/>
    </ligand>
</feature>
<comment type="similarity">
    <text evidence="5 15">In the C-terminal section; belongs to the HTP reductase family.</text>
</comment>
<dbReference type="InterPro" id="IPR016193">
    <property type="entry name" value="Cytidine_deaminase-like"/>
</dbReference>
<keyword evidence="7 15" id="KW-0479">Metal-binding</keyword>
<evidence type="ECO:0000256" key="6">
    <source>
        <dbReference type="ARBA" id="ARBA00022619"/>
    </source>
</evidence>
<feature type="binding site" evidence="17">
    <location>
        <begin position="285"/>
        <end position="291"/>
    </location>
    <ligand>
        <name>NADP(+)</name>
        <dbReference type="ChEBI" id="CHEBI:58349"/>
    </ligand>
</feature>
<comment type="function">
    <text evidence="1 15">Converts 2,5-diamino-6-(ribosylamino)-4(3h)-pyrimidinone 5'-phosphate into 5-amino-6-(ribosylamino)-2,4(1h,3h)-pyrimidinedione 5'-phosphate.</text>
</comment>